<dbReference type="GO" id="GO:0051301">
    <property type="term" value="P:cell division"/>
    <property type="evidence" value="ECO:0007669"/>
    <property type="project" value="UniProtKB-KW"/>
</dbReference>
<dbReference type="GO" id="GO:0071555">
    <property type="term" value="P:cell wall organization"/>
    <property type="evidence" value="ECO:0007669"/>
    <property type="project" value="UniProtKB-KW"/>
</dbReference>
<feature type="binding site" evidence="17">
    <location>
        <begin position="118"/>
        <end position="124"/>
    </location>
    <ligand>
        <name>ATP</name>
        <dbReference type="ChEBI" id="CHEBI:30616"/>
    </ligand>
</feature>
<evidence type="ECO:0000256" key="10">
    <source>
        <dbReference type="ARBA" id="ARBA00022840"/>
    </source>
</evidence>
<sequence>MSIMDFSGKKILVIGAGISGRAASMALARHGGAVILNDKKDIDCTEEPWPALQRAGVKFVFGSQENSLLDGVDIVVPSPVISPEIPIMKEALSRRLPVWSEVETACRVTDADILGVTGTNGKTTTTTLLGEIMKASGRQTVVGGNIGIGLSEQAADLPKEAVVVAELSSFQLEFTQTMKAKAAVVLNITPDHLDRHHTMEAYAEAKKRIFRNQDGDDTAVLNYDDPLVRAMAPDMTGRVVWFSTQGEVPVGAFYQDGQLILRMDGQDTLICREDELHLFGKHNIQNCLAASLLAYAAGVPLDVISGVLKSFRGVEHRLEKVRTIHGVTYYNDSKGTNTDASIKALEAFSGHLVLIAGGYDKMTPLDEFMKLAAEKVDTLILIGAAADRFEQEAKKAGVKDIRRAGYSMERAIMMARKIAKAPQAVLLSPACSSFDMYDNFEQRGRVFKGIVNAI</sequence>
<keyword evidence="13 17" id="KW-0961">Cell wall biogenesis/degradation</keyword>
<dbReference type="Gene3D" id="3.40.1190.10">
    <property type="entry name" value="Mur-like, catalytic domain"/>
    <property type="match status" value="1"/>
</dbReference>
<dbReference type="NCBIfam" id="TIGR01087">
    <property type="entry name" value="murD"/>
    <property type="match status" value="1"/>
</dbReference>
<comment type="subcellular location">
    <subcellularLocation>
        <location evidence="2 17 18">Cytoplasm</location>
    </subcellularLocation>
</comment>
<evidence type="ECO:0000256" key="8">
    <source>
        <dbReference type="ARBA" id="ARBA00022598"/>
    </source>
</evidence>
<evidence type="ECO:0000256" key="16">
    <source>
        <dbReference type="ARBA" id="ARBA00047632"/>
    </source>
</evidence>
<dbReference type="GO" id="GO:0008360">
    <property type="term" value="P:regulation of cell shape"/>
    <property type="evidence" value="ECO:0007669"/>
    <property type="project" value="UniProtKB-KW"/>
</dbReference>
<comment type="function">
    <text evidence="1 17 18">Cell wall formation. Catalyzes the addition of glutamate to the nucleotide precursor UDP-N-acetylmuramoyl-L-alanine (UMA).</text>
</comment>
<dbReference type="Pfam" id="PF08245">
    <property type="entry name" value="Mur_ligase_M"/>
    <property type="match status" value="1"/>
</dbReference>
<dbReference type="Pfam" id="PF02875">
    <property type="entry name" value="Mur_ligase_C"/>
    <property type="match status" value="1"/>
</dbReference>
<evidence type="ECO:0000256" key="6">
    <source>
        <dbReference type="ARBA" id="ARBA00015655"/>
    </source>
</evidence>
<dbReference type="GO" id="GO:0005737">
    <property type="term" value="C:cytoplasm"/>
    <property type="evidence" value="ECO:0007669"/>
    <property type="project" value="UniProtKB-SubCell"/>
</dbReference>
<dbReference type="PANTHER" id="PTHR43692">
    <property type="entry name" value="UDP-N-ACETYLMURAMOYLALANINE--D-GLUTAMATE LIGASE"/>
    <property type="match status" value="1"/>
</dbReference>
<dbReference type="PANTHER" id="PTHR43692:SF1">
    <property type="entry name" value="UDP-N-ACETYLMURAMOYLALANINE--D-GLUTAMATE LIGASE"/>
    <property type="match status" value="1"/>
</dbReference>
<dbReference type="GO" id="GO:0009252">
    <property type="term" value="P:peptidoglycan biosynthetic process"/>
    <property type="evidence" value="ECO:0007669"/>
    <property type="project" value="UniProtKB-UniRule"/>
</dbReference>
<dbReference type="Proteomes" id="UP000254337">
    <property type="component" value="Chromosome"/>
</dbReference>
<dbReference type="GO" id="GO:0005524">
    <property type="term" value="F:ATP binding"/>
    <property type="evidence" value="ECO:0007669"/>
    <property type="project" value="UniProtKB-UniRule"/>
</dbReference>
<dbReference type="Gene3D" id="3.40.50.720">
    <property type="entry name" value="NAD(P)-binding Rossmann-like Domain"/>
    <property type="match status" value="1"/>
</dbReference>
<keyword evidence="12 17" id="KW-0573">Peptidoglycan synthesis</keyword>
<keyword evidence="22" id="KW-1185">Reference proteome</keyword>
<evidence type="ECO:0000256" key="17">
    <source>
        <dbReference type="HAMAP-Rule" id="MF_00639"/>
    </source>
</evidence>
<keyword evidence="7 17" id="KW-0963">Cytoplasm</keyword>
<evidence type="ECO:0000256" key="2">
    <source>
        <dbReference type="ARBA" id="ARBA00004496"/>
    </source>
</evidence>
<keyword evidence="8 17" id="KW-0436">Ligase</keyword>
<keyword evidence="11 17" id="KW-0133">Cell shape</keyword>
<gene>
    <name evidence="17 21" type="primary">murD</name>
    <name evidence="21" type="ORF">DKB62_02485</name>
</gene>
<dbReference type="SUPFAM" id="SSF53623">
    <property type="entry name" value="MurD-like peptide ligases, catalytic domain"/>
    <property type="match status" value="1"/>
</dbReference>
<dbReference type="HAMAP" id="MF_00639">
    <property type="entry name" value="MurD"/>
    <property type="match status" value="1"/>
</dbReference>
<evidence type="ECO:0000256" key="5">
    <source>
        <dbReference type="ARBA" id="ARBA00012212"/>
    </source>
</evidence>
<dbReference type="EMBL" id="CP029462">
    <property type="protein sequence ID" value="AXL20525.1"/>
    <property type="molecule type" value="Genomic_DNA"/>
</dbReference>
<proteinExistence type="inferred from homology"/>
<evidence type="ECO:0000256" key="14">
    <source>
        <dbReference type="ARBA" id="ARBA00030398"/>
    </source>
</evidence>
<dbReference type="RefSeq" id="WP_095629368.1">
    <property type="nucleotide sequence ID" value="NZ_CALYAU010000002.1"/>
</dbReference>
<organism evidence="21 22">
    <name type="scientific">Megasphaera stantonii</name>
    <dbReference type="NCBI Taxonomy" id="2144175"/>
    <lineage>
        <taxon>Bacteria</taxon>
        <taxon>Bacillati</taxon>
        <taxon>Bacillota</taxon>
        <taxon>Negativicutes</taxon>
        <taxon>Veillonellales</taxon>
        <taxon>Veillonellaceae</taxon>
        <taxon>Megasphaera</taxon>
    </lineage>
</organism>
<name>A0A346AXD2_9FIRM</name>
<accession>A0A346AXD2</accession>
<dbReference type="InterPro" id="IPR013221">
    <property type="entry name" value="Mur_ligase_cen"/>
</dbReference>
<dbReference type="AlphaFoldDB" id="A0A346AXD2"/>
<comment type="similarity">
    <text evidence="4 17">Belongs to the MurCDEF family.</text>
</comment>
<feature type="domain" description="Mur ligase C-terminal" evidence="19">
    <location>
        <begin position="316"/>
        <end position="431"/>
    </location>
</feature>
<evidence type="ECO:0000256" key="13">
    <source>
        <dbReference type="ARBA" id="ARBA00023316"/>
    </source>
</evidence>
<dbReference type="UniPathway" id="UPA00219"/>
<evidence type="ECO:0000256" key="3">
    <source>
        <dbReference type="ARBA" id="ARBA00004752"/>
    </source>
</evidence>
<evidence type="ECO:0000313" key="22">
    <source>
        <dbReference type="Proteomes" id="UP000254337"/>
    </source>
</evidence>
<reference evidence="21 22" key="1">
    <citation type="submission" date="2018-05" db="EMBL/GenBank/DDBJ databases">
        <title>Complete genome sequence of Megasphaera sp. AJH120T, isolated from the ceca of a chicken.</title>
        <authorList>
            <person name="Maki J."/>
            <person name="Looft T."/>
        </authorList>
    </citation>
    <scope>NUCLEOTIDE SEQUENCE [LARGE SCALE GENOMIC DNA]</scope>
    <source>
        <strain evidence="21 22">AJH120</strain>
    </source>
</reference>
<keyword evidence="17 18" id="KW-0132">Cell division</keyword>
<evidence type="ECO:0000256" key="4">
    <source>
        <dbReference type="ARBA" id="ARBA00010416"/>
    </source>
</evidence>
<evidence type="ECO:0000259" key="20">
    <source>
        <dbReference type="Pfam" id="PF08245"/>
    </source>
</evidence>
<dbReference type="SUPFAM" id="SSF53244">
    <property type="entry name" value="MurD-like peptide ligases, peptide-binding domain"/>
    <property type="match status" value="1"/>
</dbReference>
<evidence type="ECO:0000256" key="15">
    <source>
        <dbReference type="ARBA" id="ARBA00032324"/>
    </source>
</evidence>
<keyword evidence="9 17" id="KW-0547">Nucleotide-binding</keyword>
<evidence type="ECO:0000259" key="19">
    <source>
        <dbReference type="Pfam" id="PF02875"/>
    </source>
</evidence>
<keyword evidence="10 17" id="KW-0067">ATP-binding</keyword>
<evidence type="ECO:0000256" key="7">
    <source>
        <dbReference type="ARBA" id="ARBA00022490"/>
    </source>
</evidence>
<keyword evidence="17 18" id="KW-0131">Cell cycle</keyword>
<dbReference type="InterPro" id="IPR036615">
    <property type="entry name" value="Mur_ligase_C_dom_sf"/>
</dbReference>
<comment type="pathway">
    <text evidence="3 17 18">Cell wall biogenesis; peptidoglycan biosynthesis.</text>
</comment>
<dbReference type="OrthoDB" id="9809796at2"/>
<evidence type="ECO:0000256" key="11">
    <source>
        <dbReference type="ARBA" id="ARBA00022960"/>
    </source>
</evidence>
<protein>
    <recommendedName>
        <fullName evidence="6 17">UDP-N-acetylmuramoylalanine--D-glutamate ligase</fullName>
        <ecNumber evidence="5 17">6.3.2.9</ecNumber>
    </recommendedName>
    <alternativeName>
        <fullName evidence="15 17">D-glutamic acid-adding enzyme</fullName>
    </alternativeName>
    <alternativeName>
        <fullName evidence="14 17">UDP-N-acetylmuramoyl-L-alanyl-D-glutamate synthetase</fullName>
    </alternativeName>
</protein>
<evidence type="ECO:0000256" key="9">
    <source>
        <dbReference type="ARBA" id="ARBA00022741"/>
    </source>
</evidence>
<dbReference type="GO" id="GO:0008764">
    <property type="term" value="F:UDP-N-acetylmuramoylalanine-D-glutamate ligase activity"/>
    <property type="evidence" value="ECO:0007669"/>
    <property type="project" value="UniProtKB-UniRule"/>
</dbReference>
<evidence type="ECO:0000256" key="1">
    <source>
        <dbReference type="ARBA" id="ARBA00002734"/>
    </source>
</evidence>
<evidence type="ECO:0000256" key="12">
    <source>
        <dbReference type="ARBA" id="ARBA00022984"/>
    </source>
</evidence>
<comment type="catalytic activity">
    <reaction evidence="16 17 18">
        <text>UDP-N-acetyl-alpha-D-muramoyl-L-alanine + D-glutamate + ATP = UDP-N-acetyl-alpha-D-muramoyl-L-alanyl-D-glutamate + ADP + phosphate + H(+)</text>
        <dbReference type="Rhea" id="RHEA:16429"/>
        <dbReference type="ChEBI" id="CHEBI:15378"/>
        <dbReference type="ChEBI" id="CHEBI:29986"/>
        <dbReference type="ChEBI" id="CHEBI:30616"/>
        <dbReference type="ChEBI" id="CHEBI:43474"/>
        <dbReference type="ChEBI" id="CHEBI:83898"/>
        <dbReference type="ChEBI" id="CHEBI:83900"/>
        <dbReference type="ChEBI" id="CHEBI:456216"/>
        <dbReference type="EC" id="6.3.2.9"/>
    </reaction>
</comment>
<dbReference type="KEGG" id="meg:DKB62_02485"/>
<evidence type="ECO:0000256" key="18">
    <source>
        <dbReference type="RuleBase" id="RU003664"/>
    </source>
</evidence>
<feature type="domain" description="Mur ligase central" evidence="20">
    <location>
        <begin position="116"/>
        <end position="293"/>
    </location>
</feature>
<dbReference type="InterPro" id="IPR005762">
    <property type="entry name" value="MurD"/>
</dbReference>
<evidence type="ECO:0000313" key="21">
    <source>
        <dbReference type="EMBL" id="AXL20525.1"/>
    </source>
</evidence>
<dbReference type="InterPro" id="IPR036565">
    <property type="entry name" value="Mur-like_cat_sf"/>
</dbReference>
<dbReference type="InterPro" id="IPR004101">
    <property type="entry name" value="Mur_ligase_C"/>
</dbReference>
<dbReference type="SUPFAM" id="SSF51984">
    <property type="entry name" value="MurCD N-terminal domain"/>
    <property type="match status" value="1"/>
</dbReference>
<dbReference type="Gene3D" id="3.90.190.20">
    <property type="entry name" value="Mur ligase, C-terminal domain"/>
    <property type="match status" value="1"/>
</dbReference>
<dbReference type="EC" id="6.3.2.9" evidence="5 17"/>